<comment type="cofactor">
    <cofactor evidence="4">
        <name>Mg(2+)</name>
        <dbReference type="ChEBI" id="CHEBI:18420"/>
    </cofactor>
</comment>
<accession>A0ABR2WDP5</accession>
<comment type="cofactor">
    <cofactor evidence="2">
        <name>pyridoxal 5'-phosphate</name>
        <dbReference type="ChEBI" id="CHEBI:597326"/>
    </cofactor>
</comment>
<keyword evidence="6" id="KW-0460">Magnesium</keyword>
<organism evidence="9 10">
    <name type="scientific">Basidiobolus ranarum</name>
    <dbReference type="NCBI Taxonomy" id="34480"/>
    <lineage>
        <taxon>Eukaryota</taxon>
        <taxon>Fungi</taxon>
        <taxon>Fungi incertae sedis</taxon>
        <taxon>Zoopagomycota</taxon>
        <taxon>Entomophthoromycotina</taxon>
        <taxon>Basidiobolomycetes</taxon>
        <taxon>Basidiobolales</taxon>
        <taxon>Basidiobolaceae</taxon>
        <taxon>Basidiobolus</taxon>
    </lineage>
</organism>
<proteinExistence type="inferred from homology"/>
<evidence type="ECO:0000256" key="2">
    <source>
        <dbReference type="ARBA" id="ARBA00001933"/>
    </source>
</evidence>
<evidence type="ECO:0000256" key="7">
    <source>
        <dbReference type="ARBA" id="ARBA00022898"/>
    </source>
</evidence>
<comment type="similarity">
    <text evidence="5">Belongs to the serine/threonine dehydratase family.</text>
</comment>
<dbReference type="CDD" id="cd01562">
    <property type="entry name" value="Thr-dehyd"/>
    <property type="match status" value="1"/>
</dbReference>
<evidence type="ECO:0000256" key="5">
    <source>
        <dbReference type="ARBA" id="ARBA00010869"/>
    </source>
</evidence>
<evidence type="ECO:0000256" key="3">
    <source>
        <dbReference type="ARBA" id="ARBA00001936"/>
    </source>
</evidence>
<sequence length="333" mass="36088">MTKTHSVTFEDVQRASERIAPLIHKTPVMTCSTLDGFSQTEASPDIRLFFKCEMFQKTGAFKFRGASNAVLQLSDEMVKNGVVTHSSGNHAQALALAAKSRNIPAYIVMPSTCPQVKKDAVKGYGAIITECEPNQQSRELAAQSIIDKLGATLVHPYNHPHIIAGQGTCMLEFYQQAEEMNVTLDALVLPIGGGGFISGCSIAAKALNPNVRIFGAEPANAKDAYLSFESKELIPNAKPPTSIAEGLLANLGPYAFPVVIDHLEKVFIVTEEQISDAMKMVWERMKLIIEGSAAVAVAVVLYNEEFRKLQGIRNIGIVLEGGNADLSSLPWLK</sequence>
<dbReference type="Pfam" id="PF00291">
    <property type="entry name" value="PALP"/>
    <property type="match status" value="1"/>
</dbReference>
<gene>
    <name evidence="9" type="ORF">K7432_017205</name>
</gene>
<dbReference type="InterPro" id="IPR000634">
    <property type="entry name" value="Ser/Thr_deHydtase_PyrdxlP-BS"/>
</dbReference>
<keyword evidence="7" id="KW-0663">Pyridoxal phosphate</keyword>
<dbReference type="PANTHER" id="PTHR43050:SF1">
    <property type="entry name" value="SERINE RACEMASE"/>
    <property type="match status" value="1"/>
</dbReference>
<dbReference type="Proteomes" id="UP001479436">
    <property type="component" value="Unassembled WGS sequence"/>
</dbReference>
<evidence type="ECO:0000313" key="10">
    <source>
        <dbReference type="Proteomes" id="UP001479436"/>
    </source>
</evidence>
<reference evidence="9 10" key="1">
    <citation type="submission" date="2023-04" db="EMBL/GenBank/DDBJ databases">
        <title>Genome of Basidiobolus ranarum AG-B5.</title>
        <authorList>
            <person name="Stajich J.E."/>
            <person name="Carter-House D."/>
            <person name="Gryganskyi A."/>
        </authorList>
    </citation>
    <scope>NUCLEOTIDE SEQUENCE [LARGE SCALE GENOMIC DNA]</scope>
    <source>
        <strain evidence="9 10">AG-B5</strain>
    </source>
</reference>
<dbReference type="InterPro" id="IPR001926">
    <property type="entry name" value="TrpB-like_PALP"/>
</dbReference>
<keyword evidence="10" id="KW-1185">Reference proteome</keyword>
<protein>
    <recommendedName>
        <fullName evidence="8">Tryptophan synthase beta chain-like PALP domain-containing protein</fullName>
    </recommendedName>
</protein>
<evidence type="ECO:0000313" key="9">
    <source>
        <dbReference type="EMBL" id="KAK9759615.1"/>
    </source>
</evidence>
<feature type="domain" description="Tryptophan synthase beta chain-like PALP" evidence="8">
    <location>
        <begin position="20"/>
        <end position="319"/>
    </location>
</feature>
<dbReference type="PROSITE" id="PS00165">
    <property type="entry name" value="DEHYDRATASE_SER_THR"/>
    <property type="match status" value="1"/>
</dbReference>
<dbReference type="Gene3D" id="3.40.50.1100">
    <property type="match status" value="2"/>
</dbReference>
<evidence type="ECO:0000256" key="1">
    <source>
        <dbReference type="ARBA" id="ARBA00001913"/>
    </source>
</evidence>
<evidence type="ECO:0000256" key="6">
    <source>
        <dbReference type="ARBA" id="ARBA00022842"/>
    </source>
</evidence>
<evidence type="ECO:0000259" key="8">
    <source>
        <dbReference type="Pfam" id="PF00291"/>
    </source>
</evidence>
<comment type="cofactor">
    <cofactor evidence="3">
        <name>Mn(2+)</name>
        <dbReference type="ChEBI" id="CHEBI:29035"/>
    </cofactor>
</comment>
<dbReference type="InterPro" id="IPR036052">
    <property type="entry name" value="TrpB-like_PALP_sf"/>
</dbReference>
<comment type="cofactor">
    <cofactor evidence="1">
        <name>Ca(2+)</name>
        <dbReference type="ChEBI" id="CHEBI:29108"/>
    </cofactor>
</comment>
<evidence type="ECO:0000256" key="4">
    <source>
        <dbReference type="ARBA" id="ARBA00001946"/>
    </source>
</evidence>
<name>A0ABR2WDP5_9FUNG</name>
<dbReference type="EMBL" id="JASJQH010003466">
    <property type="protein sequence ID" value="KAK9759615.1"/>
    <property type="molecule type" value="Genomic_DNA"/>
</dbReference>
<dbReference type="PANTHER" id="PTHR43050">
    <property type="entry name" value="SERINE / THREONINE RACEMASE FAMILY MEMBER"/>
    <property type="match status" value="1"/>
</dbReference>
<comment type="caution">
    <text evidence="9">The sequence shown here is derived from an EMBL/GenBank/DDBJ whole genome shotgun (WGS) entry which is preliminary data.</text>
</comment>
<dbReference type="SUPFAM" id="SSF53686">
    <property type="entry name" value="Tryptophan synthase beta subunit-like PLP-dependent enzymes"/>
    <property type="match status" value="1"/>
</dbReference>